<keyword evidence="9 11" id="KW-0186">Copper</keyword>
<evidence type="ECO:0000256" key="2">
    <source>
        <dbReference type="ARBA" id="ARBA00004382"/>
    </source>
</evidence>
<evidence type="ECO:0000256" key="12">
    <source>
        <dbReference type="SAM" id="Phobius"/>
    </source>
</evidence>
<dbReference type="HAMAP" id="MF_00155">
    <property type="entry name" value="CtaG"/>
    <property type="match status" value="1"/>
</dbReference>
<reference evidence="13 14" key="1">
    <citation type="submission" date="2020-08" db="EMBL/GenBank/DDBJ databases">
        <title>Genomic Encyclopedia of Type Strains, Phase IV (KMG-V): Genome sequencing to study the core and pangenomes of soil and plant-associated prokaryotes.</title>
        <authorList>
            <person name="Whitman W."/>
        </authorList>
    </citation>
    <scope>NUCLEOTIDE SEQUENCE [LARGE SCALE GENOMIC DNA]</scope>
    <source>
        <strain evidence="13 14">SEMIA 414</strain>
    </source>
</reference>
<dbReference type="EMBL" id="JACIHI010000003">
    <property type="protein sequence ID" value="MBB4438720.1"/>
    <property type="molecule type" value="Genomic_DNA"/>
</dbReference>
<keyword evidence="5 11" id="KW-1003">Cell membrane</keyword>
<comment type="function">
    <text evidence="1 11">Exerts its effect at some terminal stage of cytochrome c oxidase synthesis, probably by being involved in the insertion of the copper B into subunit I.</text>
</comment>
<evidence type="ECO:0000256" key="1">
    <source>
        <dbReference type="ARBA" id="ARBA00004007"/>
    </source>
</evidence>
<evidence type="ECO:0000313" key="13">
    <source>
        <dbReference type="EMBL" id="MBB4438720.1"/>
    </source>
</evidence>
<dbReference type="PIRSF" id="PIRSF005413">
    <property type="entry name" value="COX11"/>
    <property type="match status" value="1"/>
</dbReference>
<name>A0A7W6UIF4_9HYPH</name>
<comment type="caution">
    <text evidence="13">The sequence shown here is derived from an EMBL/GenBank/DDBJ whole genome shotgun (WGS) entry which is preliminary data.</text>
</comment>
<dbReference type="InterPro" id="IPR023471">
    <property type="entry name" value="CtaG/Cox11_dom_sf"/>
</dbReference>
<evidence type="ECO:0000256" key="8">
    <source>
        <dbReference type="ARBA" id="ARBA00022989"/>
    </source>
</evidence>
<dbReference type="SUPFAM" id="SSF110111">
    <property type="entry name" value="Ctag/Cox11"/>
    <property type="match status" value="1"/>
</dbReference>
<organism evidence="13 14">
    <name type="scientific">Rhizobium esperanzae</name>
    <dbReference type="NCBI Taxonomy" id="1967781"/>
    <lineage>
        <taxon>Bacteria</taxon>
        <taxon>Pseudomonadati</taxon>
        <taxon>Pseudomonadota</taxon>
        <taxon>Alphaproteobacteria</taxon>
        <taxon>Hyphomicrobiales</taxon>
        <taxon>Rhizobiaceae</taxon>
        <taxon>Rhizobium/Agrobacterium group</taxon>
        <taxon>Rhizobium</taxon>
    </lineage>
</organism>
<proteinExistence type="inferred from homology"/>
<evidence type="ECO:0000256" key="5">
    <source>
        <dbReference type="ARBA" id="ARBA00022475"/>
    </source>
</evidence>
<evidence type="ECO:0000256" key="10">
    <source>
        <dbReference type="ARBA" id="ARBA00023136"/>
    </source>
</evidence>
<gene>
    <name evidence="11" type="primary">ctaG</name>
    <name evidence="13" type="ORF">GGE15_001971</name>
</gene>
<feature type="transmembrane region" description="Helical" evidence="12">
    <location>
        <begin position="17"/>
        <end position="37"/>
    </location>
</feature>
<evidence type="ECO:0000256" key="9">
    <source>
        <dbReference type="ARBA" id="ARBA00023008"/>
    </source>
</evidence>
<dbReference type="PANTHER" id="PTHR21320">
    <property type="entry name" value="CYTOCHROME C OXIDASE ASSEMBLY PROTEIN COX11-RELATED"/>
    <property type="match status" value="1"/>
</dbReference>
<dbReference type="NCBIfam" id="NF003465">
    <property type="entry name" value="PRK05089.1"/>
    <property type="match status" value="1"/>
</dbReference>
<dbReference type="RefSeq" id="WP_184499111.1">
    <property type="nucleotide sequence ID" value="NZ_JACIHI010000003.1"/>
</dbReference>
<evidence type="ECO:0000256" key="4">
    <source>
        <dbReference type="ARBA" id="ARBA00015384"/>
    </source>
</evidence>
<keyword evidence="11" id="KW-0997">Cell inner membrane</keyword>
<keyword evidence="7 11" id="KW-0735">Signal-anchor</keyword>
<sequence>MSENVGTPKKQGRNNGAVVMMCLSFVFGMGAMSYAAVPLYRIFCQVTGYNGTTQRVDQVSSVVLDRTMRVTFDANVAPGLQWDFKPVEREVNPKIGETIQVNFTAENRSNETQRGQAVFNVTPGEAGVYFNKVQCFCFTETDLKPGEKLDMPVVFYIDPEIVKAVESKNIHTITLSYTFYPKEGPKPVASNEGGAEKIEKKL</sequence>
<dbReference type="GO" id="GO:0005507">
    <property type="term" value="F:copper ion binding"/>
    <property type="evidence" value="ECO:0007669"/>
    <property type="project" value="InterPro"/>
</dbReference>
<dbReference type="PANTHER" id="PTHR21320:SF3">
    <property type="entry name" value="CYTOCHROME C OXIDASE ASSEMBLY PROTEIN COX11, MITOCHONDRIAL-RELATED"/>
    <property type="match status" value="1"/>
</dbReference>
<keyword evidence="8 11" id="KW-1133">Transmembrane helix</keyword>
<dbReference type="Proteomes" id="UP000533724">
    <property type="component" value="Unassembled WGS sequence"/>
</dbReference>
<evidence type="ECO:0000313" key="14">
    <source>
        <dbReference type="Proteomes" id="UP000533724"/>
    </source>
</evidence>
<dbReference type="AlphaFoldDB" id="A0A7W6UIF4"/>
<keyword evidence="6 11" id="KW-0812">Transmembrane</keyword>
<evidence type="ECO:0000256" key="7">
    <source>
        <dbReference type="ARBA" id="ARBA00022968"/>
    </source>
</evidence>
<dbReference type="InterPro" id="IPR007533">
    <property type="entry name" value="Cyt_c_oxidase_assmbl_CtaG"/>
</dbReference>
<comment type="subcellular location">
    <subcellularLocation>
        <location evidence="2 11">Cell inner membrane</location>
        <topology evidence="2 11">Single-pass type II membrane protein</topology>
        <orientation evidence="2 11">Periplasmic side</orientation>
    </subcellularLocation>
</comment>
<comment type="similarity">
    <text evidence="3 11">Belongs to the COX11/CtaG family.</text>
</comment>
<keyword evidence="10 11" id="KW-0472">Membrane</keyword>
<dbReference type="FunFam" id="2.60.370.10:FF:000001">
    <property type="entry name" value="COX11 cytochrome c oxidase assembly homolog"/>
    <property type="match status" value="1"/>
</dbReference>
<dbReference type="GO" id="GO:0005886">
    <property type="term" value="C:plasma membrane"/>
    <property type="evidence" value="ECO:0007669"/>
    <property type="project" value="UniProtKB-SubCell"/>
</dbReference>
<dbReference type="Pfam" id="PF04442">
    <property type="entry name" value="CtaG_Cox11"/>
    <property type="match status" value="1"/>
</dbReference>
<evidence type="ECO:0000256" key="11">
    <source>
        <dbReference type="HAMAP-Rule" id="MF_00155"/>
    </source>
</evidence>
<evidence type="ECO:0000256" key="6">
    <source>
        <dbReference type="ARBA" id="ARBA00022692"/>
    </source>
</evidence>
<feature type="topological domain" description="Periplasmic" evidence="11">
    <location>
        <begin position="37"/>
        <end position="202"/>
    </location>
</feature>
<accession>A0A7W6UIF4</accession>
<dbReference type="Gene3D" id="2.60.370.10">
    <property type="entry name" value="Ctag/Cox11"/>
    <property type="match status" value="1"/>
</dbReference>
<evidence type="ECO:0000256" key="3">
    <source>
        <dbReference type="ARBA" id="ARBA00009620"/>
    </source>
</evidence>
<dbReference type="GO" id="GO:0008535">
    <property type="term" value="P:respiratory chain complex IV assembly"/>
    <property type="evidence" value="ECO:0007669"/>
    <property type="project" value="UniProtKB-UniRule"/>
</dbReference>
<protein>
    <recommendedName>
        <fullName evidence="4 11">Cytochrome c oxidase assembly protein CtaG</fullName>
    </recommendedName>
</protein>
<feature type="topological domain" description="Cytoplasmic" evidence="11">
    <location>
        <begin position="1"/>
        <end position="13"/>
    </location>
</feature>